<evidence type="ECO:0008006" key="4">
    <source>
        <dbReference type="Google" id="ProtNLM"/>
    </source>
</evidence>
<protein>
    <recommendedName>
        <fullName evidence="4">Right handed beta helix domain-containing protein</fullName>
    </recommendedName>
</protein>
<dbReference type="InterPro" id="IPR011050">
    <property type="entry name" value="Pectin_lyase_fold/virulence"/>
</dbReference>
<keyword evidence="1" id="KW-0812">Transmembrane</keyword>
<comment type="caution">
    <text evidence="2">The sequence shown here is derived from an EMBL/GenBank/DDBJ whole genome shotgun (WGS) entry which is preliminary data.</text>
</comment>
<proteinExistence type="predicted"/>
<accession>A0A1Y2EXT2</accession>
<organism evidence="2 3">
    <name type="scientific">Neocallimastix californiae</name>
    <dbReference type="NCBI Taxonomy" id="1754190"/>
    <lineage>
        <taxon>Eukaryota</taxon>
        <taxon>Fungi</taxon>
        <taxon>Fungi incertae sedis</taxon>
        <taxon>Chytridiomycota</taxon>
        <taxon>Chytridiomycota incertae sedis</taxon>
        <taxon>Neocallimastigomycetes</taxon>
        <taxon>Neocallimastigales</taxon>
        <taxon>Neocallimastigaceae</taxon>
        <taxon>Neocallimastix</taxon>
    </lineage>
</organism>
<keyword evidence="1" id="KW-0472">Membrane</keyword>
<dbReference type="AlphaFoldDB" id="A0A1Y2EXT2"/>
<dbReference type="OrthoDB" id="10463508at2759"/>
<keyword evidence="3" id="KW-1185">Reference proteome</keyword>
<evidence type="ECO:0000313" key="2">
    <source>
        <dbReference type="EMBL" id="ORY76409.1"/>
    </source>
</evidence>
<name>A0A1Y2EXT2_9FUNG</name>
<keyword evidence="1" id="KW-1133">Transmembrane helix</keyword>
<evidence type="ECO:0000313" key="3">
    <source>
        <dbReference type="Proteomes" id="UP000193920"/>
    </source>
</evidence>
<dbReference type="SUPFAM" id="SSF51126">
    <property type="entry name" value="Pectin lyase-like"/>
    <property type="match status" value="1"/>
</dbReference>
<feature type="transmembrane region" description="Helical" evidence="1">
    <location>
        <begin position="12"/>
        <end position="35"/>
    </location>
</feature>
<gene>
    <name evidence="2" type="ORF">LY90DRAFT_501725</name>
</gene>
<reference evidence="2 3" key="1">
    <citation type="submission" date="2016-08" db="EMBL/GenBank/DDBJ databases">
        <title>A Parts List for Fungal Cellulosomes Revealed by Comparative Genomics.</title>
        <authorList>
            <consortium name="DOE Joint Genome Institute"/>
            <person name="Haitjema C.H."/>
            <person name="Gilmore S.P."/>
            <person name="Henske J.K."/>
            <person name="Solomon K.V."/>
            <person name="De Groot R."/>
            <person name="Kuo A."/>
            <person name="Mondo S.J."/>
            <person name="Salamov A.A."/>
            <person name="Labutti K."/>
            <person name="Zhao Z."/>
            <person name="Chiniquy J."/>
            <person name="Barry K."/>
            <person name="Brewer H.M."/>
            <person name="Purvine S.O."/>
            <person name="Wright A.T."/>
            <person name="Boxma B."/>
            <person name="Van Alen T."/>
            <person name="Hackstein J.H."/>
            <person name="Baker S.E."/>
            <person name="Grigoriev I.V."/>
            <person name="O'Malley M.A."/>
        </authorList>
    </citation>
    <scope>NUCLEOTIDE SEQUENCE [LARGE SCALE GENOMIC DNA]</scope>
    <source>
        <strain evidence="2 3">G1</strain>
    </source>
</reference>
<evidence type="ECO:0000256" key="1">
    <source>
        <dbReference type="SAM" id="Phobius"/>
    </source>
</evidence>
<dbReference type="EMBL" id="MCOG01000022">
    <property type="protein sequence ID" value="ORY76409.1"/>
    <property type="molecule type" value="Genomic_DNA"/>
</dbReference>
<dbReference type="Proteomes" id="UP000193920">
    <property type="component" value="Unassembled WGS sequence"/>
</dbReference>
<sequence>MKEKKFPNNILNNLISLSSLSINILLLFIIIILLLPCIKANHIDVFNEVEFKNALQSSKNPYITIKSSFSLKEDYRNLSKYYNINEIIITGDSRNTILSLSDENNYILFKDYDKILLTNITFKGNVFFDNCNKVEISNLNWNGVIKSMNTNNQEVILKDMLYTNYQNLTELNGIYLNGGKYTLDNSTFIGSKSIEENIIYISGSGDVLAQLNIKNSRFSGEYECRMLRADYVNLNMEYSIFKNGYSKDNGTSGEVQLNISNVICENIKCNEKASCLLFAYSGFTKVKMNNIEINNIEVYNGGGLFIHNSETNNLDVTNYVTNCVFNNINILCERDSSLLVWMEFNNYVFENCTIRNFNAKSSSITYAGFQGLISLNDITVENVHLEQSNGLFVSTINAAYNMENVNFNNIRSCNDSVGFECAIKQKLKYDYSEQSNTFIGFVRGSGKITIKKTSFKNFYGSTGFIGDGKSSITLSKVNIEESYFENGLYCIGNDLISKMKENISKFIVSGLIFKNNYSQSSTFLNIKKDDKICSSITVTDSIFENNMSSKYGGVIYSLNPIAYEMIKFENCNICFASNLEAEPYFSNKEKIIQSNDVGSFSTNPAVIKIENSENTHLAILSGEQISTKISFNLYDNYNSSM</sequence>